<accession>A0A162FZY7</accession>
<evidence type="ECO:0000313" key="5">
    <source>
        <dbReference type="Proteomes" id="UP000465031"/>
    </source>
</evidence>
<dbReference type="KEGG" id="rte:GSU10_13725"/>
<dbReference type="Proteomes" id="UP000076717">
    <property type="component" value="Unassembled WGS sequence"/>
</dbReference>
<feature type="transmembrane region" description="Helical" evidence="1">
    <location>
        <begin position="24"/>
        <end position="47"/>
    </location>
</feature>
<proteinExistence type="predicted"/>
<keyword evidence="4" id="KW-1185">Reference proteome</keyword>
<dbReference type="PATRIC" id="fig|1671680.3.peg.831"/>
<evidence type="ECO:0000313" key="3">
    <source>
        <dbReference type="EMBL" id="QHC56583.1"/>
    </source>
</evidence>
<dbReference type="Proteomes" id="UP000465031">
    <property type="component" value="Chromosome"/>
</dbReference>
<gene>
    <name evidence="2" type="ORF">ACH61_00782</name>
    <name evidence="3" type="ORF">GSU10_13725</name>
</gene>
<reference evidence="2 4" key="1">
    <citation type="submission" date="2015-08" db="EMBL/GenBank/DDBJ databases">
        <title>Draft Genome Sequence of Rathayibacter sp. Strain VKM Ac-2596 Isolated from Leaf Gall Induced by Plant-Parasitic Nematodes.</title>
        <authorList>
            <person name="Vasilenko O.V."/>
            <person name="Starodumova I.P."/>
            <person name="Tarlachkov S.V."/>
            <person name="Dorofeeva L.V."/>
            <person name="Evtushenko L.I."/>
        </authorList>
    </citation>
    <scope>NUCLEOTIDE SEQUENCE [LARGE SCALE GENOMIC DNA]</scope>
    <source>
        <strain evidence="2 4">VKM Ac-2596</strain>
    </source>
</reference>
<sequence length="203" mass="21965">MDAATTTPQQAVPAAGRGRRVRSVLARLLLVPLVVLALFGSGIPLYVAPPIDPIPEQADAVFVLGPSTRARVEFARRIITSGATDTMVLSVGPQEMAAPYDEKKYKKCNEPGGDVLCYSADPLTTQGEARKLRDMAAENGWDHVIVITNSPHIARARMILERCYSGEISMVPSGEPMGLDYLIGQYFYQTGGFLKAFFVTASC</sequence>
<evidence type="ECO:0000313" key="4">
    <source>
        <dbReference type="Proteomes" id="UP000076717"/>
    </source>
</evidence>
<keyword evidence="1" id="KW-1133">Transmembrane helix</keyword>
<dbReference type="EMBL" id="CP047186">
    <property type="protein sequence ID" value="QHC56583.1"/>
    <property type="molecule type" value="Genomic_DNA"/>
</dbReference>
<dbReference type="AlphaFoldDB" id="A0A162FZY7"/>
<name>A0A162FZY7_9MICO</name>
<dbReference type="OrthoDB" id="4772924at2"/>
<protein>
    <submittedName>
        <fullName evidence="3">YdcF family protein</fullName>
    </submittedName>
</protein>
<reference evidence="3" key="3">
    <citation type="submission" date="2019-12" db="EMBL/GenBank/DDBJ databases">
        <title>Complete and Draft Genome Sequences of New Strains and Members of Some Known Species of the Genus Rathayibacter isolated from Plants.</title>
        <authorList>
            <person name="Tarlachkov S.V."/>
            <person name="Starodumova I.P."/>
            <person name="Dorofeeva L.V."/>
            <person name="Prisyazhnaya N.V."/>
            <person name="Leyn S.A."/>
            <person name="Zlamal J.E."/>
            <person name="Elane M.L."/>
            <person name="Osterman A.L."/>
            <person name="Nadler S.A."/>
            <person name="Subbotin S.A."/>
            <person name="Evtushenko L.I."/>
        </authorList>
    </citation>
    <scope>NUCLEOTIDE SEQUENCE</scope>
    <source>
        <strain evidence="3">VKM Ac-2761</strain>
    </source>
</reference>
<dbReference type="EMBL" id="LIIN01000016">
    <property type="protein sequence ID" value="KZX22070.1"/>
    <property type="molecule type" value="Genomic_DNA"/>
</dbReference>
<dbReference type="RefSeq" id="WP_068208750.1">
    <property type="nucleotide sequence ID" value="NZ_CP047186.1"/>
</dbReference>
<keyword evidence="1" id="KW-0472">Membrane</keyword>
<evidence type="ECO:0000313" key="2">
    <source>
        <dbReference type="EMBL" id="KZX22070.1"/>
    </source>
</evidence>
<organism evidence="2 4">
    <name type="scientific">Rathayibacter tanaceti</name>
    <dbReference type="NCBI Taxonomy" id="1671680"/>
    <lineage>
        <taxon>Bacteria</taxon>
        <taxon>Bacillati</taxon>
        <taxon>Actinomycetota</taxon>
        <taxon>Actinomycetes</taxon>
        <taxon>Micrococcales</taxon>
        <taxon>Microbacteriaceae</taxon>
        <taxon>Rathayibacter</taxon>
    </lineage>
</organism>
<evidence type="ECO:0000256" key="1">
    <source>
        <dbReference type="SAM" id="Phobius"/>
    </source>
</evidence>
<reference evidence="5" key="2">
    <citation type="submission" date="2019-12" db="EMBL/GenBank/DDBJ databases">
        <title>Complete and draft genome sequences of new strains and members of some known species of the genus Rathayibacter isolated from plants.</title>
        <authorList>
            <person name="Tarlachkov S.V."/>
            <person name="Starodumova I.P."/>
            <person name="Dorofeeva L.V."/>
            <person name="Prisyazhnaya N.V."/>
            <person name="Leyn S."/>
            <person name="Zlamal J."/>
            <person name="Elan M."/>
            <person name="Osterman A.L."/>
            <person name="Nadler S."/>
            <person name="Subbotin S.A."/>
            <person name="Evtushenko L.I."/>
        </authorList>
    </citation>
    <scope>NUCLEOTIDE SEQUENCE [LARGE SCALE GENOMIC DNA]</scope>
    <source>
        <strain evidence="5">VKM Ac-2761</strain>
    </source>
</reference>
<keyword evidence="1" id="KW-0812">Transmembrane</keyword>